<dbReference type="AlphaFoldDB" id="A0AAN7AZI7"/>
<evidence type="ECO:0000313" key="3">
    <source>
        <dbReference type="Proteomes" id="UP001303160"/>
    </source>
</evidence>
<dbReference type="PRINTS" id="PR00449">
    <property type="entry name" value="RASTRNSFRMNG"/>
</dbReference>
<feature type="region of interest" description="Disordered" evidence="1">
    <location>
        <begin position="1"/>
        <end position="34"/>
    </location>
</feature>
<accession>A0AAN7AZI7</accession>
<dbReference type="Proteomes" id="UP001303160">
    <property type="component" value="Unassembled WGS sequence"/>
</dbReference>
<reference evidence="2" key="1">
    <citation type="journal article" date="2023" name="Mol. Phylogenet. Evol.">
        <title>Genome-scale phylogeny and comparative genomics of the fungal order Sordariales.</title>
        <authorList>
            <person name="Hensen N."/>
            <person name="Bonometti L."/>
            <person name="Westerberg I."/>
            <person name="Brannstrom I.O."/>
            <person name="Guillou S."/>
            <person name="Cros-Aarteil S."/>
            <person name="Calhoun S."/>
            <person name="Haridas S."/>
            <person name="Kuo A."/>
            <person name="Mondo S."/>
            <person name="Pangilinan J."/>
            <person name="Riley R."/>
            <person name="LaButti K."/>
            <person name="Andreopoulos B."/>
            <person name="Lipzen A."/>
            <person name="Chen C."/>
            <person name="Yan M."/>
            <person name="Daum C."/>
            <person name="Ng V."/>
            <person name="Clum A."/>
            <person name="Steindorff A."/>
            <person name="Ohm R.A."/>
            <person name="Martin F."/>
            <person name="Silar P."/>
            <person name="Natvig D.O."/>
            <person name="Lalanne C."/>
            <person name="Gautier V."/>
            <person name="Ament-Velasquez S.L."/>
            <person name="Kruys A."/>
            <person name="Hutchinson M.I."/>
            <person name="Powell A.J."/>
            <person name="Barry K."/>
            <person name="Miller A.N."/>
            <person name="Grigoriev I.V."/>
            <person name="Debuchy R."/>
            <person name="Gladieux P."/>
            <person name="Hiltunen Thoren M."/>
            <person name="Johannesson H."/>
        </authorList>
    </citation>
    <scope>NUCLEOTIDE SEQUENCE</scope>
    <source>
        <strain evidence="2">CBS 315.58</strain>
    </source>
</reference>
<feature type="compositionally biased region" description="Basic and acidic residues" evidence="1">
    <location>
        <begin position="158"/>
        <end position="168"/>
    </location>
</feature>
<protein>
    <submittedName>
        <fullName evidence="2">Uncharacterized protein</fullName>
    </submittedName>
</protein>
<dbReference type="InterPro" id="IPR027417">
    <property type="entry name" value="P-loop_NTPase"/>
</dbReference>
<organism evidence="2 3">
    <name type="scientific">Triangularia verruculosa</name>
    <dbReference type="NCBI Taxonomy" id="2587418"/>
    <lineage>
        <taxon>Eukaryota</taxon>
        <taxon>Fungi</taxon>
        <taxon>Dikarya</taxon>
        <taxon>Ascomycota</taxon>
        <taxon>Pezizomycotina</taxon>
        <taxon>Sordariomycetes</taxon>
        <taxon>Sordariomycetidae</taxon>
        <taxon>Sordariales</taxon>
        <taxon>Podosporaceae</taxon>
        <taxon>Triangularia</taxon>
    </lineage>
</organism>
<dbReference type="Gene3D" id="3.40.50.300">
    <property type="entry name" value="P-loop containing nucleotide triphosphate hydrolases"/>
    <property type="match status" value="1"/>
</dbReference>
<evidence type="ECO:0000313" key="2">
    <source>
        <dbReference type="EMBL" id="KAK4204729.1"/>
    </source>
</evidence>
<feature type="region of interest" description="Disordered" evidence="1">
    <location>
        <begin position="293"/>
        <end position="329"/>
    </location>
</feature>
<keyword evidence="3" id="KW-1185">Reference proteome</keyword>
<name>A0AAN7AZI7_9PEZI</name>
<sequence length="601" mass="65485">MTDRPSLRIPMAGGRALPGNSMPGRRRAVTPRFPARETDLPIRLRSVAAGLQTLAMAEPLVIAPDDEEDTIVAENQDFTIDAEAAENQEFDFSLDAGILPPTPRFDISESPAVPSSPRSERPPQDPELLGIPSRPATAFSRRLNEPRARSANIYLAAPDRDSKSKFEQESTTESPNPPAKMNAPPRDEHLEVLASLNRATELAAQSALLQRSRSYIFGPPEEIFESASAQAGRMYGQAYIDHGAVQYAPTRRLVDWLEGITLPERAFESRGVAFPEVNSSMGGQAGSSNLATLKEEDEDDCEESTIVRPPTSGTKRQRDDDLESAPSKRSRLIMPIKRAVSRLSIGTKSRLPLADLGTVNSRGGEAMSRPDESGRGTPFSVMSQAFARASAIKTRNLKICVLGHAGAGKTTLINRLLMEAYIPGTPSDVTDFRTINTMASGDSLNKAVAQVELWDFPSLLAGKRHTHLNSTFFNAAIICYDIQDKQNLATISTFPNLGLRFLSAPEPATGEQGHSAALAIGAVGFGELSAKTGENCRDTWQTIVDYLVANEEKKERTMTQTQASLKGSGKVLGKMKETWHSLTDRITKEKKENQELKKDGN</sequence>
<dbReference type="SUPFAM" id="SSF52540">
    <property type="entry name" value="P-loop containing nucleoside triphosphate hydrolases"/>
    <property type="match status" value="1"/>
</dbReference>
<feature type="region of interest" description="Disordered" evidence="1">
    <location>
        <begin position="96"/>
        <end position="185"/>
    </location>
</feature>
<proteinExistence type="predicted"/>
<dbReference type="EMBL" id="MU863880">
    <property type="protein sequence ID" value="KAK4204729.1"/>
    <property type="molecule type" value="Genomic_DNA"/>
</dbReference>
<comment type="caution">
    <text evidence="2">The sequence shown here is derived from an EMBL/GenBank/DDBJ whole genome shotgun (WGS) entry which is preliminary data.</text>
</comment>
<gene>
    <name evidence="2" type="ORF">QBC40DRAFT_303318</name>
</gene>
<evidence type="ECO:0000256" key="1">
    <source>
        <dbReference type="SAM" id="MobiDB-lite"/>
    </source>
</evidence>
<reference evidence="2" key="2">
    <citation type="submission" date="2023-05" db="EMBL/GenBank/DDBJ databases">
        <authorList>
            <consortium name="Lawrence Berkeley National Laboratory"/>
            <person name="Steindorff A."/>
            <person name="Hensen N."/>
            <person name="Bonometti L."/>
            <person name="Westerberg I."/>
            <person name="Brannstrom I.O."/>
            <person name="Guillou S."/>
            <person name="Cros-Aarteil S."/>
            <person name="Calhoun S."/>
            <person name="Haridas S."/>
            <person name="Kuo A."/>
            <person name="Mondo S."/>
            <person name="Pangilinan J."/>
            <person name="Riley R."/>
            <person name="Labutti K."/>
            <person name="Andreopoulos B."/>
            <person name="Lipzen A."/>
            <person name="Chen C."/>
            <person name="Yanf M."/>
            <person name="Daum C."/>
            <person name="Ng V."/>
            <person name="Clum A."/>
            <person name="Ohm R."/>
            <person name="Martin F."/>
            <person name="Silar P."/>
            <person name="Natvig D."/>
            <person name="Lalanne C."/>
            <person name="Gautier V."/>
            <person name="Ament-Velasquez S.L."/>
            <person name="Kruys A."/>
            <person name="Hutchinson M.I."/>
            <person name="Powell A.J."/>
            <person name="Barry K."/>
            <person name="Miller A.N."/>
            <person name="Grigoriev I.V."/>
            <person name="Debuchy R."/>
            <person name="Gladieux P."/>
            <person name="Thoren M.H."/>
            <person name="Johannesson H."/>
        </authorList>
    </citation>
    <scope>NUCLEOTIDE SEQUENCE</scope>
    <source>
        <strain evidence="2">CBS 315.58</strain>
    </source>
</reference>